<protein>
    <recommendedName>
        <fullName evidence="4">DUF2065 domain-containing protein</fullName>
    </recommendedName>
</protein>
<feature type="transmembrane region" description="Helical" evidence="1">
    <location>
        <begin position="45"/>
        <end position="61"/>
    </location>
</feature>
<name>A0A160DU94_9GAMM</name>
<evidence type="ECO:0000313" key="3">
    <source>
        <dbReference type="Proteomes" id="UP000076830"/>
    </source>
</evidence>
<dbReference type="Pfam" id="PF09838">
    <property type="entry name" value="DUF2065"/>
    <property type="match status" value="1"/>
</dbReference>
<accession>A0A160DU94</accession>
<feature type="transmembrane region" description="Helical" evidence="1">
    <location>
        <begin position="6"/>
        <end position="24"/>
    </location>
</feature>
<sequence>MTGTTLSAALCLVLVIEGLFLFAAPGAWKRMVEQVRGLDERSLRMIGAAMVVIGLVALRWLA</sequence>
<evidence type="ECO:0000256" key="1">
    <source>
        <dbReference type="SAM" id="Phobius"/>
    </source>
</evidence>
<dbReference type="Proteomes" id="UP000076830">
    <property type="component" value="Chromosome"/>
</dbReference>
<dbReference type="KEGG" id="dko:I596_1977"/>
<reference evidence="2 3" key="1">
    <citation type="submission" date="2016-04" db="EMBL/GenBank/DDBJ databases">
        <title>Complete genome sequence of Dokdonella koreensis DS-123T.</title>
        <authorList>
            <person name="Kim J.F."/>
            <person name="Lee H."/>
            <person name="Kwak M.-J."/>
        </authorList>
    </citation>
    <scope>NUCLEOTIDE SEQUENCE [LARGE SCALE GENOMIC DNA]</scope>
    <source>
        <strain evidence="2 3">DS-123</strain>
    </source>
</reference>
<dbReference type="PANTHER" id="PTHR38602">
    <property type="entry name" value="INNER MEMBRANE PROTEIN-RELATED"/>
    <property type="match status" value="1"/>
</dbReference>
<dbReference type="InterPro" id="IPR019201">
    <property type="entry name" value="DUF2065"/>
</dbReference>
<proteinExistence type="predicted"/>
<dbReference type="PANTHER" id="PTHR38602:SF1">
    <property type="entry name" value="INNER MEMBRANE PROTEIN"/>
    <property type="match status" value="1"/>
</dbReference>
<keyword evidence="1" id="KW-0472">Membrane</keyword>
<dbReference type="OrthoDB" id="9182237at2"/>
<keyword evidence="1" id="KW-1133">Transmembrane helix</keyword>
<evidence type="ECO:0000313" key="2">
    <source>
        <dbReference type="EMBL" id="ANB17999.1"/>
    </source>
</evidence>
<organism evidence="2 3">
    <name type="scientific">Dokdonella koreensis DS-123</name>
    <dbReference type="NCBI Taxonomy" id="1300342"/>
    <lineage>
        <taxon>Bacteria</taxon>
        <taxon>Pseudomonadati</taxon>
        <taxon>Pseudomonadota</taxon>
        <taxon>Gammaproteobacteria</taxon>
        <taxon>Lysobacterales</taxon>
        <taxon>Rhodanobacteraceae</taxon>
        <taxon>Dokdonella</taxon>
    </lineage>
</organism>
<keyword evidence="3" id="KW-1185">Reference proteome</keyword>
<dbReference type="AlphaFoldDB" id="A0A160DU94"/>
<keyword evidence="1" id="KW-0812">Transmembrane</keyword>
<evidence type="ECO:0008006" key="4">
    <source>
        <dbReference type="Google" id="ProtNLM"/>
    </source>
</evidence>
<dbReference type="RefSeq" id="WP_067646786.1">
    <property type="nucleotide sequence ID" value="NZ_CP015249.1"/>
</dbReference>
<dbReference type="EMBL" id="CP015249">
    <property type="protein sequence ID" value="ANB17999.1"/>
    <property type="molecule type" value="Genomic_DNA"/>
</dbReference>
<gene>
    <name evidence="2" type="ORF">I596_1977</name>
</gene>
<dbReference type="STRING" id="1300342.I596_1977"/>